<feature type="non-terminal residue" evidence="1">
    <location>
        <position position="1"/>
    </location>
</feature>
<gene>
    <name evidence="1" type="ORF">METZ01_LOCUS258567</name>
</gene>
<protein>
    <submittedName>
        <fullName evidence="1">Uncharacterized protein</fullName>
    </submittedName>
</protein>
<reference evidence="1" key="1">
    <citation type="submission" date="2018-05" db="EMBL/GenBank/DDBJ databases">
        <authorList>
            <person name="Lanie J.A."/>
            <person name="Ng W.-L."/>
            <person name="Kazmierczak K.M."/>
            <person name="Andrzejewski T.M."/>
            <person name="Davidsen T.M."/>
            <person name="Wayne K.J."/>
            <person name="Tettelin H."/>
            <person name="Glass J.I."/>
            <person name="Rusch D."/>
            <person name="Podicherti R."/>
            <person name="Tsui H.-C.T."/>
            <person name="Winkler M.E."/>
        </authorList>
    </citation>
    <scope>NUCLEOTIDE SEQUENCE</scope>
</reference>
<dbReference type="EMBL" id="UINC01071076">
    <property type="protein sequence ID" value="SVC05713.1"/>
    <property type="molecule type" value="Genomic_DNA"/>
</dbReference>
<sequence length="69" mass="7927">VSALDAESAWELRLHLDSLTESEKELQVCVGALEETNRQLQERLTNGQREYAQLWASMDELLNLHELSD</sequence>
<name>A0A382J3P3_9ZZZZ</name>
<organism evidence="1">
    <name type="scientific">marine metagenome</name>
    <dbReference type="NCBI Taxonomy" id="408172"/>
    <lineage>
        <taxon>unclassified sequences</taxon>
        <taxon>metagenomes</taxon>
        <taxon>ecological metagenomes</taxon>
    </lineage>
</organism>
<evidence type="ECO:0000313" key="1">
    <source>
        <dbReference type="EMBL" id="SVC05713.1"/>
    </source>
</evidence>
<feature type="non-terminal residue" evidence="1">
    <location>
        <position position="69"/>
    </location>
</feature>
<accession>A0A382J3P3</accession>
<proteinExistence type="predicted"/>
<dbReference type="AlphaFoldDB" id="A0A382J3P3"/>